<dbReference type="AlphaFoldDB" id="A0A382ARF2"/>
<comment type="catalytic activity">
    <reaction evidence="12">
        <text>L-threonine + hydrogencarbonate + ATP = L-threonylcarbamoyladenylate + diphosphate + H2O</text>
        <dbReference type="Rhea" id="RHEA:36407"/>
        <dbReference type="ChEBI" id="CHEBI:15377"/>
        <dbReference type="ChEBI" id="CHEBI:17544"/>
        <dbReference type="ChEBI" id="CHEBI:30616"/>
        <dbReference type="ChEBI" id="CHEBI:33019"/>
        <dbReference type="ChEBI" id="CHEBI:57926"/>
        <dbReference type="ChEBI" id="CHEBI:73682"/>
        <dbReference type="EC" id="2.7.7.87"/>
    </reaction>
</comment>
<reference evidence="14" key="1">
    <citation type="submission" date="2018-05" db="EMBL/GenBank/DDBJ databases">
        <authorList>
            <person name="Lanie J.A."/>
            <person name="Ng W.-L."/>
            <person name="Kazmierczak K.M."/>
            <person name="Andrzejewski T.M."/>
            <person name="Davidsen T.M."/>
            <person name="Wayne K.J."/>
            <person name="Tettelin H."/>
            <person name="Glass J.I."/>
            <person name="Rusch D."/>
            <person name="Podicherti R."/>
            <person name="Tsui H.-C.T."/>
            <person name="Winkler M.E."/>
        </authorList>
    </citation>
    <scope>NUCLEOTIDE SEQUENCE</scope>
</reference>
<proteinExistence type="inferred from homology"/>
<gene>
    <name evidence="14" type="ORF">METZ01_LOCUS156411</name>
</gene>
<keyword evidence="11" id="KW-0472">Membrane</keyword>
<sequence length="217" mass="24660">MVEYIKLGSGVEINDDLAKELCDCLEKDGVIALPTDTVYGLACDIKSFRGITSIYEMKQRKFDKPLCICVNSIRDVYKYADVNISKDILETLLPGCYTLIFKKSVNVPKYLNPDIDTIGIRFIYNNDISKILSNLDSECIVLSSANLSNKGNSIKTDDFYEIWNNLSYILDREELDLDGDSSTIIDFSDKDNINILRNGKGYNYLLHMLDNYGINIR</sequence>
<dbReference type="NCBIfam" id="TIGR00057">
    <property type="entry name" value="L-threonylcarbamoyladenylate synthase"/>
    <property type="match status" value="1"/>
</dbReference>
<dbReference type="EC" id="2.7.7.87" evidence="5"/>
<keyword evidence="8" id="KW-0808">Transferase</keyword>
<dbReference type="GO" id="GO:0000049">
    <property type="term" value="F:tRNA binding"/>
    <property type="evidence" value="ECO:0007669"/>
    <property type="project" value="TreeGrafter"/>
</dbReference>
<evidence type="ECO:0000256" key="5">
    <source>
        <dbReference type="ARBA" id="ARBA00012584"/>
    </source>
</evidence>
<dbReference type="PANTHER" id="PTHR17490">
    <property type="entry name" value="SUA5"/>
    <property type="match status" value="1"/>
</dbReference>
<dbReference type="GO" id="GO:0005886">
    <property type="term" value="C:plasma membrane"/>
    <property type="evidence" value="ECO:0007669"/>
    <property type="project" value="UniProtKB-SubCell"/>
</dbReference>
<dbReference type="GO" id="GO:0003725">
    <property type="term" value="F:double-stranded RNA binding"/>
    <property type="evidence" value="ECO:0007669"/>
    <property type="project" value="InterPro"/>
</dbReference>
<evidence type="ECO:0000256" key="10">
    <source>
        <dbReference type="ARBA" id="ARBA00023128"/>
    </source>
</evidence>
<keyword evidence="9" id="KW-0809">Transit peptide</keyword>
<evidence type="ECO:0000256" key="11">
    <source>
        <dbReference type="ARBA" id="ARBA00023136"/>
    </source>
</evidence>
<keyword evidence="7" id="KW-0963">Cytoplasm</keyword>
<evidence type="ECO:0000256" key="12">
    <source>
        <dbReference type="ARBA" id="ARBA00048366"/>
    </source>
</evidence>
<comment type="similarity">
    <text evidence="4">Belongs to the SUA5 family.</text>
</comment>
<dbReference type="EMBL" id="UINC01026318">
    <property type="protein sequence ID" value="SVB03557.1"/>
    <property type="molecule type" value="Genomic_DNA"/>
</dbReference>
<evidence type="ECO:0000313" key="14">
    <source>
        <dbReference type="EMBL" id="SVB03557.1"/>
    </source>
</evidence>
<accession>A0A382ARF2</accession>
<evidence type="ECO:0000256" key="8">
    <source>
        <dbReference type="ARBA" id="ARBA00022679"/>
    </source>
</evidence>
<evidence type="ECO:0000256" key="9">
    <source>
        <dbReference type="ARBA" id="ARBA00022946"/>
    </source>
</evidence>
<evidence type="ECO:0000256" key="7">
    <source>
        <dbReference type="ARBA" id="ARBA00022490"/>
    </source>
</evidence>
<evidence type="ECO:0000256" key="1">
    <source>
        <dbReference type="ARBA" id="ARBA00004173"/>
    </source>
</evidence>
<dbReference type="GO" id="GO:0006450">
    <property type="term" value="P:regulation of translational fidelity"/>
    <property type="evidence" value="ECO:0007669"/>
    <property type="project" value="TreeGrafter"/>
</dbReference>
<evidence type="ECO:0000256" key="2">
    <source>
        <dbReference type="ARBA" id="ARBA00004202"/>
    </source>
</evidence>
<feature type="domain" description="YrdC-like" evidence="13">
    <location>
        <begin position="15"/>
        <end position="201"/>
    </location>
</feature>
<dbReference type="GO" id="GO:0061710">
    <property type="term" value="F:L-threonylcarbamoyladenylate synthase"/>
    <property type="evidence" value="ECO:0007669"/>
    <property type="project" value="UniProtKB-EC"/>
</dbReference>
<dbReference type="InterPro" id="IPR050156">
    <property type="entry name" value="TC-AMP_synthase_SUA5"/>
</dbReference>
<dbReference type="GO" id="GO:0005739">
    <property type="term" value="C:mitochondrion"/>
    <property type="evidence" value="ECO:0007669"/>
    <property type="project" value="UniProtKB-SubCell"/>
</dbReference>
<evidence type="ECO:0000256" key="3">
    <source>
        <dbReference type="ARBA" id="ARBA00004496"/>
    </source>
</evidence>
<dbReference type="PROSITE" id="PS51163">
    <property type="entry name" value="YRDC"/>
    <property type="match status" value="1"/>
</dbReference>
<dbReference type="Pfam" id="PF01300">
    <property type="entry name" value="Sua5_yciO_yrdC"/>
    <property type="match status" value="1"/>
</dbReference>
<evidence type="ECO:0000256" key="6">
    <source>
        <dbReference type="ARBA" id="ARBA00022475"/>
    </source>
</evidence>
<evidence type="ECO:0000259" key="13">
    <source>
        <dbReference type="PROSITE" id="PS51163"/>
    </source>
</evidence>
<dbReference type="InterPro" id="IPR006070">
    <property type="entry name" value="Sua5-like_dom"/>
</dbReference>
<comment type="subcellular location">
    <subcellularLocation>
        <location evidence="2">Cell membrane</location>
        <topology evidence="2">Peripheral membrane protein</topology>
    </subcellularLocation>
    <subcellularLocation>
        <location evidence="3">Cytoplasm</location>
    </subcellularLocation>
    <subcellularLocation>
        <location evidence="1">Mitochondrion</location>
    </subcellularLocation>
</comment>
<dbReference type="InterPro" id="IPR017945">
    <property type="entry name" value="DHBP_synth_RibB-like_a/b_dom"/>
</dbReference>
<dbReference type="PANTHER" id="PTHR17490:SF10">
    <property type="entry name" value="THREONYLCARBAMOYL-AMP SYNTHASE"/>
    <property type="match status" value="1"/>
</dbReference>
<evidence type="ECO:0000256" key="4">
    <source>
        <dbReference type="ARBA" id="ARBA00007663"/>
    </source>
</evidence>
<protein>
    <recommendedName>
        <fullName evidence="5">L-threonylcarbamoyladenylate synthase</fullName>
        <ecNumber evidence="5">2.7.7.87</ecNumber>
    </recommendedName>
</protein>
<keyword evidence="6" id="KW-1003">Cell membrane</keyword>
<keyword evidence="10" id="KW-0496">Mitochondrion</keyword>
<dbReference type="FunFam" id="3.90.870.10:FF:000007">
    <property type="entry name" value="YrdC N6-threonylcarbamoyltransferase domain containing"/>
    <property type="match status" value="1"/>
</dbReference>
<organism evidence="14">
    <name type="scientific">marine metagenome</name>
    <dbReference type="NCBI Taxonomy" id="408172"/>
    <lineage>
        <taxon>unclassified sequences</taxon>
        <taxon>metagenomes</taxon>
        <taxon>ecological metagenomes</taxon>
    </lineage>
</organism>
<dbReference type="SUPFAM" id="SSF55821">
    <property type="entry name" value="YrdC/RibB"/>
    <property type="match status" value="1"/>
</dbReference>
<name>A0A382ARF2_9ZZZZ</name>
<dbReference type="Gene3D" id="3.90.870.10">
    <property type="entry name" value="DHBP synthase"/>
    <property type="match status" value="1"/>
</dbReference>